<dbReference type="RefSeq" id="WP_254157422.1">
    <property type="nucleotide sequence ID" value="NZ_CP100355.1"/>
</dbReference>
<keyword evidence="1" id="KW-0472">Membrane</keyword>
<dbReference type="GeneID" id="73291508"/>
<dbReference type="KEGG" id="sawl:NGM29_15640"/>
<keyword evidence="3" id="KW-1185">Reference proteome</keyword>
<proteinExistence type="predicted"/>
<keyword evidence="1" id="KW-0812">Transmembrane</keyword>
<accession>A0A9E7SUS7</accession>
<feature type="transmembrane region" description="Helical" evidence="1">
    <location>
        <begin position="12"/>
        <end position="34"/>
    </location>
</feature>
<protein>
    <submittedName>
        <fullName evidence="2">Uncharacterized protein</fullName>
    </submittedName>
</protein>
<feature type="transmembrane region" description="Helical" evidence="1">
    <location>
        <begin position="40"/>
        <end position="59"/>
    </location>
</feature>
<gene>
    <name evidence="2" type="ORF">NGM29_15640</name>
</gene>
<dbReference type="EMBL" id="CP100355">
    <property type="protein sequence ID" value="UTF53187.1"/>
    <property type="molecule type" value="Genomic_DNA"/>
</dbReference>
<name>A0A9E7SUS7_9EURY</name>
<evidence type="ECO:0000313" key="2">
    <source>
        <dbReference type="EMBL" id="UTF53187.1"/>
    </source>
</evidence>
<evidence type="ECO:0000256" key="1">
    <source>
        <dbReference type="SAM" id="Phobius"/>
    </source>
</evidence>
<organism evidence="2 3">
    <name type="scientific">Natronosalvus rutilus</name>
    <dbReference type="NCBI Taxonomy" id="2953753"/>
    <lineage>
        <taxon>Archaea</taxon>
        <taxon>Methanobacteriati</taxon>
        <taxon>Methanobacteriota</taxon>
        <taxon>Stenosarchaea group</taxon>
        <taxon>Halobacteria</taxon>
        <taxon>Halobacteriales</taxon>
        <taxon>Natrialbaceae</taxon>
        <taxon>Natronosalvus</taxon>
    </lineage>
</organism>
<keyword evidence="1" id="KW-1133">Transmembrane helix</keyword>
<reference evidence="2" key="1">
    <citation type="submission" date="2022-06" db="EMBL/GenBank/DDBJ databases">
        <title>Diverse halophilic archaea isolated from saline environments.</title>
        <authorList>
            <person name="Cui H.-L."/>
        </authorList>
    </citation>
    <scope>NUCLEOTIDE SEQUENCE</scope>
    <source>
        <strain evidence="2">WLHS1</strain>
    </source>
</reference>
<dbReference type="Proteomes" id="UP001056855">
    <property type="component" value="Chromosome"/>
</dbReference>
<evidence type="ECO:0000313" key="3">
    <source>
        <dbReference type="Proteomes" id="UP001056855"/>
    </source>
</evidence>
<dbReference type="AlphaFoldDB" id="A0A9E7SUS7"/>
<sequence length="84" mass="9122">MMPHYPHIERVHVASVPRLVVSLAMLVGFVGFLVALSYPIPALAAIGGAVGALTAARLVRTARSLETVRLPGTKRRYRLHSARH</sequence>